<dbReference type="GO" id="GO:0043200">
    <property type="term" value="P:response to amino acid"/>
    <property type="evidence" value="ECO:0007669"/>
    <property type="project" value="TreeGrafter"/>
</dbReference>
<dbReference type="InterPro" id="IPR036390">
    <property type="entry name" value="WH_DNA-bd_sf"/>
</dbReference>
<evidence type="ECO:0000259" key="4">
    <source>
        <dbReference type="PROSITE" id="PS50956"/>
    </source>
</evidence>
<dbReference type="CDD" id="cd00090">
    <property type="entry name" value="HTH_ARSR"/>
    <property type="match status" value="1"/>
</dbReference>
<dbReference type="InterPro" id="IPR011008">
    <property type="entry name" value="Dimeric_a/b-barrel"/>
</dbReference>
<dbReference type="SMART" id="SM00344">
    <property type="entry name" value="HTH_ASNC"/>
    <property type="match status" value="1"/>
</dbReference>
<dbReference type="PANTHER" id="PTHR30154:SF34">
    <property type="entry name" value="TRANSCRIPTIONAL REGULATOR AZLB"/>
    <property type="match status" value="1"/>
</dbReference>
<dbReference type="EMBL" id="JAOAMV010000001">
    <property type="protein sequence ID" value="MCT2557649.1"/>
    <property type="molecule type" value="Genomic_DNA"/>
</dbReference>
<evidence type="ECO:0000256" key="1">
    <source>
        <dbReference type="ARBA" id="ARBA00023015"/>
    </source>
</evidence>
<protein>
    <submittedName>
        <fullName evidence="5">Lrp/AsnC family transcriptional regulator</fullName>
    </submittedName>
</protein>
<keyword evidence="1" id="KW-0805">Transcription regulation</keyword>
<evidence type="ECO:0000313" key="6">
    <source>
        <dbReference type="Proteomes" id="UP001142648"/>
    </source>
</evidence>
<evidence type="ECO:0000256" key="2">
    <source>
        <dbReference type="ARBA" id="ARBA00023125"/>
    </source>
</evidence>
<comment type="caution">
    <text evidence="5">The sequence shown here is derived from an EMBL/GenBank/DDBJ whole genome shotgun (WGS) entry which is preliminary data.</text>
</comment>
<dbReference type="InterPro" id="IPR000485">
    <property type="entry name" value="AsnC-type_HTH_dom"/>
</dbReference>
<reference evidence="5" key="1">
    <citation type="submission" date="2022-09" db="EMBL/GenBank/DDBJ databases">
        <title>The genome sequence of Tsuneonella sp. YG55.</title>
        <authorList>
            <person name="Liu Y."/>
        </authorList>
    </citation>
    <scope>NUCLEOTIDE SEQUENCE</scope>
    <source>
        <strain evidence="5">YG55</strain>
    </source>
</reference>
<accession>A0A9X2VZX4</accession>
<dbReference type="SUPFAM" id="SSF54909">
    <property type="entry name" value="Dimeric alpha+beta barrel"/>
    <property type="match status" value="1"/>
</dbReference>
<dbReference type="PANTHER" id="PTHR30154">
    <property type="entry name" value="LEUCINE-RESPONSIVE REGULATORY PROTEIN"/>
    <property type="match status" value="1"/>
</dbReference>
<dbReference type="GO" id="GO:0043565">
    <property type="term" value="F:sequence-specific DNA binding"/>
    <property type="evidence" value="ECO:0007669"/>
    <property type="project" value="InterPro"/>
</dbReference>
<dbReference type="InterPro" id="IPR019887">
    <property type="entry name" value="Tscrpt_reg_AsnC/Lrp_C"/>
</dbReference>
<evidence type="ECO:0000256" key="3">
    <source>
        <dbReference type="ARBA" id="ARBA00023163"/>
    </source>
</evidence>
<gene>
    <name evidence="5" type="ORF">N0B51_01500</name>
</gene>
<organism evidence="5 6">
    <name type="scientific">Tsuneonella litorea</name>
    <dbReference type="NCBI Taxonomy" id="2976475"/>
    <lineage>
        <taxon>Bacteria</taxon>
        <taxon>Pseudomonadati</taxon>
        <taxon>Pseudomonadota</taxon>
        <taxon>Alphaproteobacteria</taxon>
        <taxon>Sphingomonadales</taxon>
        <taxon>Erythrobacteraceae</taxon>
        <taxon>Tsuneonella</taxon>
    </lineage>
</organism>
<dbReference type="Gene3D" id="1.10.10.10">
    <property type="entry name" value="Winged helix-like DNA-binding domain superfamily/Winged helix DNA-binding domain"/>
    <property type="match status" value="1"/>
</dbReference>
<keyword evidence="6" id="KW-1185">Reference proteome</keyword>
<dbReference type="InterPro" id="IPR036388">
    <property type="entry name" value="WH-like_DNA-bd_sf"/>
</dbReference>
<dbReference type="Gene3D" id="3.30.70.920">
    <property type="match status" value="1"/>
</dbReference>
<name>A0A9X2VZX4_9SPHN</name>
<dbReference type="Pfam" id="PF01037">
    <property type="entry name" value="AsnC_trans_reg"/>
    <property type="match status" value="1"/>
</dbReference>
<keyword evidence="3" id="KW-0804">Transcription</keyword>
<sequence>MREWDGYDRRLLALLQENALATAEDLARDVALSPSAIARRVRRMREDGTILADRAVVSGEVGPFLSAMVDVQLDRHALQPVEEFLRRLERRPEVQVIFELAGPLDLMVLVVVDDMDAFNAFADAALGDDPAVRRYETRFVKRRRKFTTAWPIPLD</sequence>
<dbReference type="InterPro" id="IPR019888">
    <property type="entry name" value="Tscrpt_reg_AsnC-like"/>
</dbReference>
<feature type="domain" description="HTH asnC-type" evidence="4">
    <location>
        <begin position="1"/>
        <end position="58"/>
    </location>
</feature>
<dbReference type="InterPro" id="IPR019885">
    <property type="entry name" value="Tscrpt_reg_HTH_AsnC-type_CS"/>
</dbReference>
<dbReference type="InterPro" id="IPR011991">
    <property type="entry name" value="ArsR-like_HTH"/>
</dbReference>
<dbReference type="PRINTS" id="PR00033">
    <property type="entry name" value="HTHASNC"/>
</dbReference>
<dbReference type="PROSITE" id="PS50956">
    <property type="entry name" value="HTH_ASNC_2"/>
    <property type="match status" value="1"/>
</dbReference>
<dbReference type="PROSITE" id="PS00519">
    <property type="entry name" value="HTH_ASNC_1"/>
    <property type="match status" value="1"/>
</dbReference>
<dbReference type="Proteomes" id="UP001142648">
    <property type="component" value="Unassembled WGS sequence"/>
</dbReference>
<evidence type="ECO:0000313" key="5">
    <source>
        <dbReference type="EMBL" id="MCT2557649.1"/>
    </source>
</evidence>
<dbReference type="Pfam" id="PF13404">
    <property type="entry name" value="HTH_AsnC-type"/>
    <property type="match status" value="1"/>
</dbReference>
<dbReference type="GO" id="GO:0005829">
    <property type="term" value="C:cytosol"/>
    <property type="evidence" value="ECO:0007669"/>
    <property type="project" value="TreeGrafter"/>
</dbReference>
<proteinExistence type="predicted"/>
<dbReference type="SUPFAM" id="SSF46785">
    <property type="entry name" value="Winged helix' DNA-binding domain"/>
    <property type="match status" value="1"/>
</dbReference>
<dbReference type="AlphaFoldDB" id="A0A9X2VZX4"/>
<keyword evidence="2" id="KW-0238">DNA-binding</keyword>
<dbReference type="GO" id="GO:0006355">
    <property type="term" value="P:regulation of DNA-templated transcription"/>
    <property type="evidence" value="ECO:0007669"/>
    <property type="project" value="UniProtKB-ARBA"/>
</dbReference>